<protein>
    <recommendedName>
        <fullName evidence="3">6-phosphogluconolactonase</fullName>
    </recommendedName>
</protein>
<dbReference type="EMBL" id="UINC01010588">
    <property type="protein sequence ID" value="SVA47046.1"/>
    <property type="molecule type" value="Genomic_DNA"/>
</dbReference>
<comment type="similarity">
    <text evidence="1">Belongs to the cycloisomerase 2 family.</text>
</comment>
<dbReference type="PANTHER" id="PTHR30344">
    <property type="entry name" value="6-PHOSPHOGLUCONOLACTONASE-RELATED"/>
    <property type="match status" value="1"/>
</dbReference>
<dbReference type="Pfam" id="PF10282">
    <property type="entry name" value="Lactonase"/>
    <property type="match status" value="1"/>
</dbReference>
<reference evidence="2" key="1">
    <citation type="submission" date="2018-05" db="EMBL/GenBank/DDBJ databases">
        <authorList>
            <person name="Lanie J.A."/>
            <person name="Ng W.-L."/>
            <person name="Kazmierczak K.M."/>
            <person name="Andrzejewski T.M."/>
            <person name="Davidsen T.M."/>
            <person name="Wayne K.J."/>
            <person name="Tettelin H."/>
            <person name="Glass J.I."/>
            <person name="Rusch D."/>
            <person name="Podicherti R."/>
            <person name="Tsui H.-C.T."/>
            <person name="Winkler M.E."/>
        </authorList>
    </citation>
    <scope>NUCLEOTIDE SEQUENCE</scope>
</reference>
<accession>A0A381W3B4</accession>
<feature type="non-terminal residue" evidence="2">
    <location>
        <position position="308"/>
    </location>
</feature>
<gene>
    <name evidence="2" type="ORF">METZ01_LOCUS99900</name>
</gene>
<dbReference type="SUPFAM" id="SSF75011">
    <property type="entry name" value="3-carboxy-cis,cis-mucoante lactonizing enzyme"/>
    <property type="match status" value="1"/>
</dbReference>
<evidence type="ECO:0000313" key="2">
    <source>
        <dbReference type="EMBL" id="SVA47046.1"/>
    </source>
</evidence>
<name>A0A381W3B4_9ZZZZ</name>
<evidence type="ECO:0000256" key="1">
    <source>
        <dbReference type="ARBA" id="ARBA00005564"/>
    </source>
</evidence>
<evidence type="ECO:0008006" key="3">
    <source>
        <dbReference type="Google" id="ProtNLM"/>
    </source>
</evidence>
<dbReference type="Gene3D" id="2.130.10.10">
    <property type="entry name" value="YVTN repeat-like/Quinoprotein amine dehydrogenase"/>
    <property type="match status" value="1"/>
</dbReference>
<dbReference type="GO" id="GO:0017057">
    <property type="term" value="F:6-phosphogluconolactonase activity"/>
    <property type="evidence" value="ECO:0007669"/>
    <property type="project" value="TreeGrafter"/>
</dbReference>
<dbReference type="InterPro" id="IPR050282">
    <property type="entry name" value="Cycloisomerase_2"/>
</dbReference>
<sequence length="308" mass="33669">MKRLLSLIPLFFSCLQLGAAQPFHVYSPSSKNNTLWIVQATPQGDRLELKVDRKVDLGIAGRVITAHPSKPLLYVTATGGDPGKVPGAVVHLNKDGSYQKHQKVNFNDGACYLSLDKENRHILGVSYGNGRLNVYPLDDHGIPGKAVTTVDEGKSQAHCVLLPPDGKNVYVPYVKGNLALLQYAYDGKTGKVTALEPKDAKPPLGSGPRHMAYHPTLPMVYFSNEQGIGLSSYRREANGQLKVEQDIIILPPGMSKIGLSASDLLITPDGKFLFAGLRGHRQDFDRITRYRVLKDGKAKFLGLTEADK</sequence>
<dbReference type="InterPro" id="IPR019405">
    <property type="entry name" value="Lactonase_7-beta_prop"/>
</dbReference>
<organism evidence="2">
    <name type="scientific">marine metagenome</name>
    <dbReference type="NCBI Taxonomy" id="408172"/>
    <lineage>
        <taxon>unclassified sequences</taxon>
        <taxon>metagenomes</taxon>
        <taxon>ecological metagenomes</taxon>
    </lineage>
</organism>
<dbReference type="PANTHER" id="PTHR30344:SF1">
    <property type="entry name" value="6-PHOSPHOGLUCONOLACTONASE"/>
    <property type="match status" value="1"/>
</dbReference>
<dbReference type="AlphaFoldDB" id="A0A381W3B4"/>
<dbReference type="InterPro" id="IPR015943">
    <property type="entry name" value="WD40/YVTN_repeat-like_dom_sf"/>
</dbReference>
<proteinExistence type="inferred from homology"/>